<dbReference type="GO" id="GO:0009055">
    <property type="term" value="F:electron transfer activity"/>
    <property type="evidence" value="ECO:0007669"/>
    <property type="project" value="InterPro"/>
</dbReference>
<evidence type="ECO:0000313" key="2">
    <source>
        <dbReference type="Proteomes" id="UP000434580"/>
    </source>
</evidence>
<sequence>MSLIAAVSVNAEPDPHAESVSSRQLSPQINYALHCLGCHGAEGRGVPSAGVPDFLNTVGAFSITEPGRIYLLHVPGVIGAGLSNAELAAVLNMIMREWAGASMPKPYHPFTADEVKRLRQVAVNDVVAYRRQVVRALKNRGIIVADYPWP</sequence>
<organism evidence="1 2">
    <name type="scientific">BD1-7 clade bacterium</name>
    <dbReference type="NCBI Taxonomy" id="2029982"/>
    <lineage>
        <taxon>Bacteria</taxon>
        <taxon>Pseudomonadati</taxon>
        <taxon>Pseudomonadota</taxon>
        <taxon>Gammaproteobacteria</taxon>
        <taxon>Cellvibrionales</taxon>
        <taxon>Spongiibacteraceae</taxon>
        <taxon>BD1-7 clade</taxon>
    </lineage>
</organism>
<protein>
    <submittedName>
        <fullName evidence="1">Cytochrome c-552</fullName>
    </submittedName>
</protein>
<dbReference type="EMBL" id="CACSII010000001">
    <property type="protein sequence ID" value="CAA0082213.1"/>
    <property type="molecule type" value="Genomic_DNA"/>
</dbReference>
<dbReference type="AlphaFoldDB" id="A0A5S9N3Y0"/>
<dbReference type="GO" id="GO:0020037">
    <property type="term" value="F:heme binding"/>
    <property type="evidence" value="ECO:0007669"/>
    <property type="project" value="InterPro"/>
</dbReference>
<gene>
    <name evidence="1" type="primary">cycA</name>
    <name evidence="1" type="ORF">DPBNPPHM_00432</name>
</gene>
<evidence type="ECO:0000313" key="1">
    <source>
        <dbReference type="EMBL" id="CAA0082213.1"/>
    </source>
</evidence>
<dbReference type="SUPFAM" id="SSF46626">
    <property type="entry name" value="Cytochrome c"/>
    <property type="match status" value="1"/>
</dbReference>
<reference evidence="1 2" key="1">
    <citation type="submission" date="2019-11" db="EMBL/GenBank/DDBJ databases">
        <authorList>
            <person name="Holert J."/>
        </authorList>
    </citation>
    <scope>NUCLEOTIDE SEQUENCE [LARGE SCALE GENOMIC DNA]</scope>
    <source>
        <strain evidence="1">BC5_2</strain>
    </source>
</reference>
<dbReference type="Gene3D" id="1.10.760.10">
    <property type="entry name" value="Cytochrome c-like domain"/>
    <property type="match status" value="1"/>
</dbReference>
<dbReference type="Proteomes" id="UP000434580">
    <property type="component" value="Unassembled WGS sequence"/>
</dbReference>
<proteinExistence type="predicted"/>
<name>A0A5S9N3Y0_9GAMM</name>
<accession>A0A5S9N3Y0</accession>
<dbReference type="InterPro" id="IPR036909">
    <property type="entry name" value="Cyt_c-like_dom_sf"/>
</dbReference>